<reference evidence="1" key="1">
    <citation type="journal article" date="2021" name="Nat. Commun.">
        <title>Genomic analyses provide insights into spinach domestication and the genetic basis of agronomic traits.</title>
        <authorList>
            <person name="Cai X."/>
            <person name="Sun X."/>
            <person name="Xu C."/>
            <person name="Sun H."/>
            <person name="Wang X."/>
            <person name="Ge C."/>
            <person name="Zhang Z."/>
            <person name="Wang Q."/>
            <person name="Fei Z."/>
            <person name="Jiao C."/>
            <person name="Wang Q."/>
        </authorList>
    </citation>
    <scope>NUCLEOTIDE SEQUENCE [LARGE SCALE GENOMIC DNA]</scope>
    <source>
        <strain evidence="1">cv. Varoflay</strain>
    </source>
</reference>
<sequence>MAGRCTLIKSVLNTYPLYSMQTTILPSMVLRNIEKNCRQFLWNKVDRSRYISRTSWDNVTRPMGVGGLGIRRLKDWNVAFMAKLCWKILTNPNKLWVLLFKENFLRRTNLFDCTVHSYNSPIWRDILQGRALLQKGLIIGIDNGRSTSLWYHHWVGSGPIYKLIDKDIP</sequence>
<dbReference type="RefSeq" id="XP_056695087.1">
    <property type="nucleotide sequence ID" value="XM_056839109.1"/>
</dbReference>
<accession>A0ABM3RHJ5</accession>
<name>A0ABM3RHJ5_SPIOL</name>
<keyword evidence="1" id="KW-1185">Reference proteome</keyword>
<gene>
    <name evidence="2" type="primary">LOC130469682</name>
</gene>
<evidence type="ECO:0000313" key="2">
    <source>
        <dbReference type="RefSeq" id="XP_056695087.1"/>
    </source>
</evidence>
<dbReference type="PANTHER" id="PTHR33116:SF84">
    <property type="entry name" value="RNA-DIRECTED DNA POLYMERASE"/>
    <property type="match status" value="1"/>
</dbReference>
<organism evidence="1 2">
    <name type="scientific">Spinacia oleracea</name>
    <name type="common">Spinach</name>
    <dbReference type="NCBI Taxonomy" id="3562"/>
    <lineage>
        <taxon>Eukaryota</taxon>
        <taxon>Viridiplantae</taxon>
        <taxon>Streptophyta</taxon>
        <taxon>Embryophyta</taxon>
        <taxon>Tracheophyta</taxon>
        <taxon>Spermatophyta</taxon>
        <taxon>Magnoliopsida</taxon>
        <taxon>eudicotyledons</taxon>
        <taxon>Gunneridae</taxon>
        <taxon>Pentapetalae</taxon>
        <taxon>Caryophyllales</taxon>
        <taxon>Chenopodiaceae</taxon>
        <taxon>Chenopodioideae</taxon>
        <taxon>Anserineae</taxon>
        <taxon>Spinacia</taxon>
    </lineage>
</organism>
<proteinExistence type="predicted"/>
<evidence type="ECO:0000313" key="1">
    <source>
        <dbReference type="Proteomes" id="UP000813463"/>
    </source>
</evidence>
<dbReference type="GeneID" id="130469682"/>
<dbReference type="PANTHER" id="PTHR33116">
    <property type="entry name" value="REVERSE TRANSCRIPTASE ZINC-BINDING DOMAIN-CONTAINING PROTEIN-RELATED-RELATED"/>
    <property type="match status" value="1"/>
</dbReference>
<reference evidence="2" key="2">
    <citation type="submission" date="2025-08" db="UniProtKB">
        <authorList>
            <consortium name="RefSeq"/>
        </authorList>
    </citation>
    <scope>IDENTIFICATION</scope>
    <source>
        <tissue evidence="2">Leaf</tissue>
    </source>
</reference>
<protein>
    <submittedName>
        <fullName evidence="2">Uncharacterized mitochondrial protein AtMg00310-like</fullName>
    </submittedName>
</protein>
<dbReference type="Proteomes" id="UP000813463">
    <property type="component" value="Chromosome 3"/>
</dbReference>